<dbReference type="PROSITE" id="PS51186">
    <property type="entry name" value="GNAT"/>
    <property type="match status" value="1"/>
</dbReference>
<dbReference type="SUPFAM" id="SSF55729">
    <property type="entry name" value="Acyl-CoA N-acyltransferases (Nat)"/>
    <property type="match status" value="1"/>
</dbReference>
<dbReference type="AlphaFoldDB" id="A0A937VWI7"/>
<accession>A0A937VWI7</accession>
<feature type="domain" description="N-acetyltransferase" evidence="1">
    <location>
        <begin position="5"/>
        <end position="208"/>
    </location>
</feature>
<gene>
    <name evidence="2" type="ORF">FJZ47_00185</name>
</gene>
<evidence type="ECO:0000259" key="1">
    <source>
        <dbReference type="PROSITE" id="PS51186"/>
    </source>
</evidence>
<reference evidence="2" key="1">
    <citation type="submission" date="2019-03" db="EMBL/GenBank/DDBJ databases">
        <title>Lake Tanganyika Metagenome-Assembled Genomes (MAGs).</title>
        <authorList>
            <person name="Tran P."/>
        </authorList>
    </citation>
    <scope>NUCLEOTIDE SEQUENCE</scope>
    <source>
        <strain evidence="2">K_DeepCast_65m_m2_066</strain>
    </source>
</reference>
<dbReference type="InterPro" id="IPR016181">
    <property type="entry name" value="Acyl_CoA_acyltransferase"/>
</dbReference>
<dbReference type="Pfam" id="PF00583">
    <property type="entry name" value="Acetyltransf_1"/>
    <property type="match status" value="1"/>
</dbReference>
<proteinExistence type="predicted"/>
<evidence type="ECO:0000313" key="3">
    <source>
        <dbReference type="Proteomes" id="UP000712673"/>
    </source>
</evidence>
<evidence type="ECO:0000313" key="2">
    <source>
        <dbReference type="EMBL" id="MBM3222212.1"/>
    </source>
</evidence>
<organism evidence="2 3">
    <name type="scientific">Tectimicrobiota bacterium</name>
    <dbReference type="NCBI Taxonomy" id="2528274"/>
    <lineage>
        <taxon>Bacteria</taxon>
        <taxon>Pseudomonadati</taxon>
        <taxon>Nitrospinota/Tectimicrobiota group</taxon>
        <taxon>Candidatus Tectimicrobiota</taxon>
    </lineage>
</organism>
<name>A0A937VWI7_UNCTE</name>
<dbReference type="GO" id="GO:0016747">
    <property type="term" value="F:acyltransferase activity, transferring groups other than amino-acyl groups"/>
    <property type="evidence" value="ECO:0007669"/>
    <property type="project" value="InterPro"/>
</dbReference>
<protein>
    <submittedName>
        <fullName evidence="2">Nitrilase</fullName>
    </submittedName>
</protein>
<dbReference type="Proteomes" id="UP000712673">
    <property type="component" value="Unassembled WGS sequence"/>
</dbReference>
<sequence>MTEALTVVQSQLSMVAALEAVQRAAFPTLAAAERITAAHYAEHIRRFPEGQLAVVNAAGEVVACSTDFRTSAINVAHCEHRYMDAVADNWLHHHDPQGEWLYGADIGVLPAYRRRGIARRLYAARRAVIRRLNLRGHMAGGLLTGFGAYKTAMSVEAYVAHVMAGEIFDPTVSVQLRCGFTVHGVIQQYVHDPGCDGKAAFLLWHNPDYVPARHQDVS</sequence>
<dbReference type="InterPro" id="IPR000182">
    <property type="entry name" value="GNAT_dom"/>
</dbReference>
<dbReference type="EMBL" id="VGLS01000002">
    <property type="protein sequence ID" value="MBM3222212.1"/>
    <property type="molecule type" value="Genomic_DNA"/>
</dbReference>
<comment type="caution">
    <text evidence="2">The sequence shown here is derived from an EMBL/GenBank/DDBJ whole genome shotgun (WGS) entry which is preliminary data.</text>
</comment>
<dbReference type="Gene3D" id="3.40.630.30">
    <property type="match status" value="1"/>
</dbReference>